<dbReference type="SUPFAM" id="SSF48619">
    <property type="entry name" value="Phospholipase A2, PLA2"/>
    <property type="match status" value="1"/>
</dbReference>
<name>A0A7E4VPT1_PANRE</name>
<evidence type="ECO:0000313" key="4">
    <source>
        <dbReference type="WBParaSite" id="Pan_g23766.t1"/>
    </source>
</evidence>
<dbReference type="PANTHER" id="PTHR34228:SF3">
    <property type="entry name" value="PHOSPHOLIPASE A2-LIKE PROTEIN Y52B11A.8"/>
    <property type="match status" value="1"/>
</dbReference>
<feature type="signal peptide" evidence="2">
    <location>
        <begin position="1"/>
        <end position="18"/>
    </location>
</feature>
<dbReference type="WBParaSite" id="Pan_g23766.t1">
    <property type="protein sequence ID" value="Pan_g23766.t1"/>
    <property type="gene ID" value="Pan_g23766"/>
</dbReference>
<evidence type="ECO:0000256" key="2">
    <source>
        <dbReference type="SAM" id="SignalP"/>
    </source>
</evidence>
<dbReference type="Proteomes" id="UP000492821">
    <property type="component" value="Unassembled WGS sequence"/>
</dbReference>
<protein>
    <submittedName>
        <fullName evidence="4">Phospholipase A2</fullName>
    </submittedName>
</protein>
<dbReference type="InterPro" id="IPR053322">
    <property type="entry name" value="PLA2-like"/>
</dbReference>
<dbReference type="GO" id="GO:0006644">
    <property type="term" value="P:phospholipid metabolic process"/>
    <property type="evidence" value="ECO:0007669"/>
    <property type="project" value="InterPro"/>
</dbReference>
<dbReference type="GO" id="GO:0050482">
    <property type="term" value="P:arachidonate secretion"/>
    <property type="evidence" value="ECO:0007669"/>
    <property type="project" value="InterPro"/>
</dbReference>
<proteinExistence type="predicted"/>
<reference evidence="4" key="2">
    <citation type="submission" date="2020-10" db="UniProtKB">
        <authorList>
            <consortium name="WormBaseParasite"/>
        </authorList>
    </citation>
    <scope>IDENTIFICATION</scope>
</reference>
<dbReference type="InterPro" id="IPR036444">
    <property type="entry name" value="PLipase_A2_dom_sf"/>
</dbReference>
<evidence type="ECO:0000256" key="1">
    <source>
        <dbReference type="SAM" id="MobiDB-lite"/>
    </source>
</evidence>
<reference evidence="3" key="1">
    <citation type="journal article" date="2013" name="Genetics">
        <title>The draft genome and transcriptome of Panagrellus redivivus are shaped by the harsh demands of a free-living lifestyle.</title>
        <authorList>
            <person name="Srinivasan J."/>
            <person name="Dillman A.R."/>
            <person name="Macchietto M.G."/>
            <person name="Heikkinen L."/>
            <person name="Lakso M."/>
            <person name="Fracchia K.M."/>
            <person name="Antoshechkin I."/>
            <person name="Mortazavi A."/>
            <person name="Wong G."/>
            <person name="Sternberg P.W."/>
        </authorList>
    </citation>
    <scope>NUCLEOTIDE SEQUENCE [LARGE SCALE GENOMIC DNA]</scope>
    <source>
        <strain evidence="3">MT8872</strain>
    </source>
</reference>
<keyword evidence="2" id="KW-0732">Signal</keyword>
<organism evidence="3 4">
    <name type="scientific">Panagrellus redivivus</name>
    <name type="common">Microworm</name>
    <dbReference type="NCBI Taxonomy" id="6233"/>
    <lineage>
        <taxon>Eukaryota</taxon>
        <taxon>Metazoa</taxon>
        <taxon>Ecdysozoa</taxon>
        <taxon>Nematoda</taxon>
        <taxon>Chromadorea</taxon>
        <taxon>Rhabditida</taxon>
        <taxon>Tylenchina</taxon>
        <taxon>Panagrolaimomorpha</taxon>
        <taxon>Panagrolaimoidea</taxon>
        <taxon>Panagrolaimidae</taxon>
        <taxon>Panagrellus</taxon>
    </lineage>
</organism>
<accession>A0A7E4VPT1</accession>
<dbReference type="AlphaFoldDB" id="A0A7E4VPT1"/>
<dbReference type="PANTHER" id="PTHR34228">
    <property type="entry name" value="PROTEIN CBG09474-RELATED"/>
    <property type="match status" value="1"/>
</dbReference>
<feature type="chain" id="PRO_5028826049" evidence="2">
    <location>
        <begin position="19"/>
        <end position="186"/>
    </location>
</feature>
<evidence type="ECO:0000313" key="3">
    <source>
        <dbReference type="Proteomes" id="UP000492821"/>
    </source>
</evidence>
<sequence>MSHIAITVFALCAGLVSTLPSSDRGLLSGYHQVFNHDALITDAPTFAPTTEDSDAELDHPWSCGTDLFTMSIAEGTIEHDCPDLKNDVNNCCVAHDDCYDDQLGRDFCDDTFCNCLHNATISSKQCNEDDGPAFCTLVRNFGEGAYVAAGLNTTTVSPDDEDILNGGQNSTDYTEYYDEASTQTHP</sequence>
<feature type="region of interest" description="Disordered" evidence="1">
    <location>
        <begin position="157"/>
        <end position="186"/>
    </location>
</feature>
<keyword evidence="3" id="KW-1185">Reference proteome</keyword>
<dbReference type="GO" id="GO:0004623">
    <property type="term" value="F:phospholipase A2 activity"/>
    <property type="evidence" value="ECO:0007669"/>
    <property type="project" value="InterPro"/>
</dbReference>